<feature type="region of interest" description="Disordered" evidence="1">
    <location>
        <begin position="25"/>
        <end position="53"/>
    </location>
</feature>
<accession>A0A3P7J4A2</accession>
<evidence type="ECO:0000313" key="2">
    <source>
        <dbReference type="EMBL" id="VDM72694.1"/>
    </source>
</evidence>
<reference evidence="2 3" key="1">
    <citation type="submission" date="2018-11" db="EMBL/GenBank/DDBJ databases">
        <authorList>
            <consortium name="Pathogen Informatics"/>
        </authorList>
    </citation>
    <scope>NUCLEOTIDE SEQUENCE [LARGE SCALE GENOMIC DNA]</scope>
</reference>
<keyword evidence="3" id="KW-1185">Reference proteome</keyword>
<organism evidence="2 3">
    <name type="scientific">Strongylus vulgaris</name>
    <name type="common">Blood worm</name>
    <dbReference type="NCBI Taxonomy" id="40348"/>
    <lineage>
        <taxon>Eukaryota</taxon>
        <taxon>Metazoa</taxon>
        <taxon>Ecdysozoa</taxon>
        <taxon>Nematoda</taxon>
        <taxon>Chromadorea</taxon>
        <taxon>Rhabditida</taxon>
        <taxon>Rhabditina</taxon>
        <taxon>Rhabditomorpha</taxon>
        <taxon>Strongyloidea</taxon>
        <taxon>Strongylidae</taxon>
        <taxon>Strongylus</taxon>
    </lineage>
</organism>
<feature type="region of interest" description="Disordered" evidence="1">
    <location>
        <begin position="75"/>
        <end position="97"/>
    </location>
</feature>
<gene>
    <name evidence="2" type="ORF">SVUK_LOCUS7692</name>
</gene>
<protein>
    <submittedName>
        <fullName evidence="2">Uncharacterized protein</fullName>
    </submittedName>
</protein>
<dbReference type="EMBL" id="UYYB01026744">
    <property type="protein sequence ID" value="VDM72694.1"/>
    <property type="molecule type" value="Genomic_DNA"/>
</dbReference>
<sequence>MPVHFMVCPNESSLCSAYYAYSRENGGMESDSDDNESRSIDSSSSIDDLVFDGPDEERDVIIKPLAEVNDVYKGPLTLELPPSDSAASIGSSISNDR</sequence>
<evidence type="ECO:0000256" key="1">
    <source>
        <dbReference type="SAM" id="MobiDB-lite"/>
    </source>
</evidence>
<dbReference type="OrthoDB" id="10494747at2759"/>
<evidence type="ECO:0000313" key="3">
    <source>
        <dbReference type="Proteomes" id="UP000270094"/>
    </source>
</evidence>
<proteinExistence type="predicted"/>
<name>A0A3P7J4A2_STRVU</name>
<dbReference type="Proteomes" id="UP000270094">
    <property type="component" value="Unassembled WGS sequence"/>
</dbReference>
<dbReference type="AlphaFoldDB" id="A0A3P7J4A2"/>
<feature type="compositionally biased region" description="Low complexity" evidence="1">
    <location>
        <begin position="83"/>
        <end position="97"/>
    </location>
</feature>